<feature type="transmembrane region" description="Helical" evidence="1">
    <location>
        <begin position="34"/>
        <end position="53"/>
    </location>
</feature>
<gene>
    <name evidence="2" type="ORF">SAMN05444277_10352</name>
</gene>
<evidence type="ECO:0000256" key="1">
    <source>
        <dbReference type="SAM" id="Phobius"/>
    </source>
</evidence>
<dbReference type="OrthoDB" id="1274775at2"/>
<dbReference type="AlphaFoldDB" id="A0A1I5U403"/>
<name>A0A1I5U403_9BACT</name>
<keyword evidence="1" id="KW-1133">Transmembrane helix</keyword>
<keyword evidence="1" id="KW-0812">Transmembrane</keyword>
<keyword evidence="1" id="KW-0472">Membrane</keyword>
<keyword evidence="3" id="KW-1185">Reference proteome</keyword>
<proteinExistence type="predicted"/>
<protein>
    <submittedName>
        <fullName evidence="2">Uncharacterized protein</fullName>
    </submittedName>
</protein>
<dbReference type="Proteomes" id="UP000199031">
    <property type="component" value="Unassembled WGS sequence"/>
</dbReference>
<dbReference type="RefSeq" id="WP_143075771.1">
    <property type="nucleotide sequence ID" value="NZ_FOXQ01000003.1"/>
</dbReference>
<evidence type="ECO:0000313" key="3">
    <source>
        <dbReference type="Proteomes" id="UP000199031"/>
    </source>
</evidence>
<dbReference type="EMBL" id="FOXQ01000003">
    <property type="protein sequence ID" value="SFP89989.1"/>
    <property type="molecule type" value="Genomic_DNA"/>
</dbReference>
<organism evidence="2 3">
    <name type="scientific">Parafilimonas terrae</name>
    <dbReference type="NCBI Taxonomy" id="1465490"/>
    <lineage>
        <taxon>Bacteria</taxon>
        <taxon>Pseudomonadati</taxon>
        <taxon>Bacteroidota</taxon>
        <taxon>Chitinophagia</taxon>
        <taxon>Chitinophagales</taxon>
        <taxon>Chitinophagaceae</taxon>
        <taxon>Parafilimonas</taxon>
    </lineage>
</organism>
<accession>A0A1I5U403</accession>
<feature type="transmembrane region" description="Helical" evidence="1">
    <location>
        <begin position="6"/>
        <end position="22"/>
    </location>
</feature>
<sequence>MTDDIMIVFVVVIFIIAFLWTLSRDSKAYMQTSLKLSFIPSVVGAIFILSFFVTNSVLAARDKSPILLQAGYDGGFNGAWFEFREDGTYKFGNSGGIGATYSRGKYLLKDSLITLDKESIHNTIQSKFLVIKKEEIMDTLEQVIYQINQENQIIDKDFKFIIHVDKRNK</sequence>
<reference evidence="2 3" key="1">
    <citation type="submission" date="2016-10" db="EMBL/GenBank/DDBJ databases">
        <authorList>
            <person name="de Groot N.N."/>
        </authorList>
    </citation>
    <scope>NUCLEOTIDE SEQUENCE [LARGE SCALE GENOMIC DNA]</scope>
    <source>
        <strain evidence="2 3">DSM 28286</strain>
    </source>
</reference>
<evidence type="ECO:0000313" key="2">
    <source>
        <dbReference type="EMBL" id="SFP89989.1"/>
    </source>
</evidence>